<dbReference type="EMBL" id="GBHO01038941">
    <property type="protein sequence ID" value="JAG04663.1"/>
    <property type="molecule type" value="Transcribed_RNA"/>
</dbReference>
<comment type="subcellular location">
    <subcellularLocation>
        <location evidence="1">Mitochondrion</location>
    </subcellularLocation>
</comment>
<dbReference type="GO" id="GO:0003747">
    <property type="term" value="F:translation release factor activity"/>
    <property type="evidence" value="ECO:0007669"/>
    <property type="project" value="InterPro"/>
</dbReference>
<accession>A0A0A9WDT9</accession>
<evidence type="ECO:0000313" key="7">
    <source>
        <dbReference type="EMBL" id="JAG04663.1"/>
    </source>
</evidence>
<dbReference type="PANTHER" id="PTHR46203">
    <property type="entry name" value="PROBABLE PEPTIDE CHAIN RELEASE FACTOR C12ORF65"/>
    <property type="match status" value="1"/>
</dbReference>
<dbReference type="Gene3D" id="3.30.160.20">
    <property type="match status" value="2"/>
</dbReference>
<keyword evidence="5" id="KW-0175">Coiled coil</keyword>
<dbReference type="InterPro" id="IPR052405">
    <property type="entry name" value="Mito_Transl_Release_Factor"/>
</dbReference>
<dbReference type="EMBL" id="GDHC01016783">
    <property type="protein sequence ID" value="JAQ01846.1"/>
    <property type="molecule type" value="Transcribed_RNA"/>
</dbReference>
<dbReference type="InterPro" id="IPR045853">
    <property type="entry name" value="Pep_chain_release_fac_I_sf"/>
</dbReference>
<feature type="domain" description="Prokaryotic-type class I peptide chain release factors" evidence="6">
    <location>
        <begin position="94"/>
        <end position="188"/>
    </location>
</feature>
<dbReference type="SUPFAM" id="SSF75620">
    <property type="entry name" value="Release factor"/>
    <property type="match status" value="2"/>
</dbReference>
<reference evidence="7" key="2">
    <citation type="submission" date="2014-07" db="EMBL/GenBank/DDBJ databases">
        <authorList>
            <person name="Hull J."/>
        </authorList>
    </citation>
    <scope>NUCLEOTIDE SEQUENCE</scope>
</reference>
<organism evidence="7">
    <name type="scientific">Lygus hesperus</name>
    <name type="common">Western plant bug</name>
    <dbReference type="NCBI Taxonomy" id="30085"/>
    <lineage>
        <taxon>Eukaryota</taxon>
        <taxon>Metazoa</taxon>
        <taxon>Ecdysozoa</taxon>
        <taxon>Arthropoda</taxon>
        <taxon>Hexapoda</taxon>
        <taxon>Insecta</taxon>
        <taxon>Pterygota</taxon>
        <taxon>Neoptera</taxon>
        <taxon>Paraneoptera</taxon>
        <taxon>Hemiptera</taxon>
        <taxon>Heteroptera</taxon>
        <taxon>Panheteroptera</taxon>
        <taxon>Cimicomorpha</taxon>
        <taxon>Miridae</taxon>
        <taxon>Mirini</taxon>
        <taxon>Lygus</taxon>
    </lineage>
</organism>
<dbReference type="EMBL" id="GBRD01001887">
    <property type="protein sequence ID" value="JAG63934.1"/>
    <property type="molecule type" value="Transcribed_RNA"/>
</dbReference>
<evidence type="ECO:0000313" key="8">
    <source>
        <dbReference type="EMBL" id="JAG63933.1"/>
    </source>
</evidence>
<reference evidence="8" key="3">
    <citation type="submission" date="2014-09" db="EMBL/GenBank/DDBJ databases">
        <authorList>
            <person name="Magalhaes I.L.F."/>
            <person name="Oliveira U."/>
            <person name="Santos F.R."/>
            <person name="Vidigal T.H.D.A."/>
            <person name="Brescovit A.D."/>
            <person name="Santos A.J."/>
        </authorList>
    </citation>
    <scope>NUCLEOTIDE SEQUENCE</scope>
</reference>
<protein>
    <submittedName>
        <fullName evidence="9">Putative peptide chain release factor C12orf65, mitochondrial</fullName>
    </submittedName>
    <submittedName>
        <fullName evidence="7">Putative peptide chain release factor C12orf65-like mitochondrial</fullName>
    </submittedName>
</protein>
<gene>
    <name evidence="9" type="primary">si:ch211-275j6.5_2</name>
    <name evidence="7" type="ORF">CM83_37384</name>
    <name evidence="9" type="ORF">g.45730</name>
</gene>
<name>A0A0A9WDT9_LYGHE</name>
<evidence type="ECO:0000313" key="9">
    <source>
        <dbReference type="EMBL" id="JAQ01846.1"/>
    </source>
</evidence>
<sequence>MWRVSQVVLRRFHSTPANLIKKIDYTKVPVLNEKDIEEQFIAGSGPGGSNVAKNNNCALLRHIPTGSFSSVVRSCSTSSQSRNKDVDRSLVPVLNEDEIDEQFVKGSGPGGQNVNKRANCVVLRHLPSGIVVKCHESRLLETNRKLAREKLVTKLDDLVNGENSVKNQIKALNEKKSSAAERKKKKLRDLKERWKEREGLL</sequence>
<dbReference type="EMBL" id="GBRD01001888">
    <property type="protein sequence ID" value="JAG63933.1"/>
    <property type="molecule type" value="Transcribed_RNA"/>
</dbReference>
<dbReference type="PANTHER" id="PTHR46203:SF1">
    <property type="entry name" value="MITOCHONDRIAL TRANSLATION RELEASE FACTOR IN RESCUE"/>
    <property type="match status" value="1"/>
</dbReference>
<dbReference type="AlphaFoldDB" id="A0A0A9WDT9"/>
<feature type="coiled-coil region" evidence="5">
    <location>
        <begin position="155"/>
        <end position="197"/>
    </location>
</feature>
<evidence type="ECO:0000256" key="5">
    <source>
        <dbReference type="SAM" id="Coils"/>
    </source>
</evidence>
<evidence type="ECO:0000256" key="4">
    <source>
        <dbReference type="ARBA" id="ARBA00023128"/>
    </source>
</evidence>
<reference evidence="7" key="1">
    <citation type="journal article" date="2014" name="PLoS ONE">
        <title>Transcriptome-Based Identification of ABC Transporters in the Western Tarnished Plant Bug Lygus hesperus.</title>
        <authorList>
            <person name="Hull J.J."/>
            <person name="Chaney K."/>
            <person name="Geib S.M."/>
            <person name="Fabrick J.A."/>
            <person name="Brent C.S."/>
            <person name="Walsh D."/>
            <person name="Lavine L.C."/>
        </authorList>
    </citation>
    <scope>NUCLEOTIDE SEQUENCE</scope>
</reference>
<keyword evidence="4" id="KW-0496">Mitochondrion</keyword>
<evidence type="ECO:0000256" key="2">
    <source>
        <dbReference type="ARBA" id="ARBA00010835"/>
    </source>
</evidence>
<dbReference type="Pfam" id="PF00472">
    <property type="entry name" value="RF-1"/>
    <property type="match status" value="1"/>
</dbReference>
<dbReference type="InterPro" id="IPR000352">
    <property type="entry name" value="Pep_chain_release_fac_I"/>
</dbReference>
<reference evidence="9" key="4">
    <citation type="journal article" date="2016" name="Gigascience">
        <title>De novo construction of an expanded transcriptome assembly for the western tarnished plant bug, Lygus hesperus.</title>
        <authorList>
            <person name="Tassone E.E."/>
            <person name="Geib S.M."/>
            <person name="Hall B."/>
            <person name="Fabrick J.A."/>
            <person name="Brent C.S."/>
            <person name="Hull J.J."/>
        </authorList>
    </citation>
    <scope>NUCLEOTIDE SEQUENCE</scope>
</reference>
<comment type="similarity">
    <text evidence="2">Belongs to the prokaryotic/mitochondrial release factor family.</text>
</comment>
<keyword evidence="3" id="KW-0809">Transit peptide</keyword>
<evidence type="ECO:0000256" key="1">
    <source>
        <dbReference type="ARBA" id="ARBA00004173"/>
    </source>
</evidence>
<evidence type="ECO:0000256" key="3">
    <source>
        <dbReference type="ARBA" id="ARBA00022946"/>
    </source>
</evidence>
<proteinExistence type="inferred from homology"/>
<evidence type="ECO:0000259" key="6">
    <source>
        <dbReference type="Pfam" id="PF00472"/>
    </source>
</evidence>
<dbReference type="GO" id="GO:0005739">
    <property type="term" value="C:mitochondrion"/>
    <property type="evidence" value="ECO:0007669"/>
    <property type="project" value="UniProtKB-SubCell"/>
</dbReference>